<organism evidence="2 3">
    <name type="scientific">Steroidobacter agaridevorans</name>
    <dbReference type="NCBI Taxonomy" id="2695856"/>
    <lineage>
        <taxon>Bacteria</taxon>
        <taxon>Pseudomonadati</taxon>
        <taxon>Pseudomonadota</taxon>
        <taxon>Gammaproteobacteria</taxon>
        <taxon>Steroidobacterales</taxon>
        <taxon>Steroidobacteraceae</taxon>
        <taxon>Steroidobacter</taxon>
    </lineage>
</organism>
<feature type="domain" description="STAS" evidence="1">
    <location>
        <begin position="1"/>
        <end position="77"/>
    </location>
</feature>
<comment type="caution">
    <text evidence="2">The sequence shown here is derived from an EMBL/GenBank/DDBJ whole genome shotgun (WGS) entry which is preliminary data.</text>
</comment>
<protein>
    <recommendedName>
        <fullName evidence="1">STAS domain-containing protein</fullName>
    </recommendedName>
</protein>
<accession>A0A829Y993</accession>
<proteinExistence type="predicted"/>
<sequence length="127" mass="13713">MLDVYGGLFYAGARTLERQLPLPLGSHNAVVILRLRGRTSLGATLLAVLAGYAESLAAEGGRLYLSGLNPSALRELVGWRKLDLEGPVRAFEVTPIRGASTRAAREDAEAWLIRRLKNSAKVNASLE</sequence>
<keyword evidence="3" id="KW-1185">Reference proteome</keyword>
<gene>
    <name evidence="2" type="ORF">GCM10011487_15830</name>
</gene>
<evidence type="ECO:0000313" key="2">
    <source>
        <dbReference type="EMBL" id="GFE79583.1"/>
    </source>
</evidence>
<evidence type="ECO:0000259" key="1">
    <source>
        <dbReference type="PROSITE" id="PS50801"/>
    </source>
</evidence>
<dbReference type="PROSITE" id="PS50801">
    <property type="entry name" value="STAS"/>
    <property type="match status" value="1"/>
</dbReference>
<evidence type="ECO:0000313" key="3">
    <source>
        <dbReference type="Proteomes" id="UP000445000"/>
    </source>
</evidence>
<reference evidence="3" key="1">
    <citation type="submission" date="2020-01" db="EMBL/GenBank/DDBJ databases">
        <title>'Steroidobacter agaridevorans' sp. nov., agar-degrading bacteria isolated from rhizosphere soils.</title>
        <authorList>
            <person name="Ikenaga M."/>
            <person name="Kataoka M."/>
            <person name="Murouchi A."/>
            <person name="Katsuragi S."/>
            <person name="Sakai M."/>
        </authorList>
    </citation>
    <scope>NUCLEOTIDE SEQUENCE [LARGE SCALE GENOMIC DNA]</scope>
    <source>
        <strain evidence="3">YU21-B</strain>
    </source>
</reference>
<dbReference type="InterPro" id="IPR002645">
    <property type="entry name" value="STAS_dom"/>
</dbReference>
<dbReference type="AlphaFoldDB" id="A0A829Y993"/>
<dbReference type="Proteomes" id="UP000445000">
    <property type="component" value="Unassembled WGS sequence"/>
</dbReference>
<name>A0A829Y993_9GAMM</name>
<dbReference type="SUPFAM" id="SSF52091">
    <property type="entry name" value="SpoIIaa-like"/>
    <property type="match status" value="1"/>
</dbReference>
<dbReference type="Gene3D" id="3.30.750.24">
    <property type="entry name" value="STAS domain"/>
    <property type="match status" value="1"/>
</dbReference>
<dbReference type="InterPro" id="IPR036513">
    <property type="entry name" value="STAS_dom_sf"/>
</dbReference>
<dbReference type="EMBL" id="BLJN01000001">
    <property type="protein sequence ID" value="GFE79583.1"/>
    <property type="molecule type" value="Genomic_DNA"/>
</dbReference>